<keyword evidence="1" id="KW-0001">2Fe-2S</keyword>
<evidence type="ECO:0000313" key="6">
    <source>
        <dbReference type="EMBL" id="MEU9579401.1"/>
    </source>
</evidence>
<evidence type="ECO:0000256" key="1">
    <source>
        <dbReference type="ARBA" id="ARBA00022714"/>
    </source>
</evidence>
<keyword evidence="4" id="KW-0411">Iron-sulfur</keyword>
<dbReference type="Proteomes" id="UP001551584">
    <property type="component" value="Unassembled WGS sequence"/>
</dbReference>
<gene>
    <name evidence="6" type="ORF">AB0D95_19385</name>
</gene>
<keyword evidence="2" id="KW-0479">Metal-binding</keyword>
<evidence type="ECO:0000256" key="4">
    <source>
        <dbReference type="ARBA" id="ARBA00023014"/>
    </source>
</evidence>
<proteinExistence type="predicted"/>
<dbReference type="InterPro" id="IPR018967">
    <property type="entry name" value="FeS-contain_CDGSH-typ"/>
</dbReference>
<dbReference type="Pfam" id="PF09360">
    <property type="entry name" value="zf-CDGSH"/>
    <property type="match status" value="1"/>
</dbReference>
<evidence type="ECO:0000256" key="3">
    <source>
        <dbReference type="ARBA" id="ARBA00023004"/>
    </source>
</evidence>
<reference evidence="6 7" key="1">
    <citation type="submission" date="2024-06" db="EMBL/GenBank/DDBJ databases">
        <title>The Natural Products Discovery Center: Release of the First 8490 Sequenced Strains for Exploring Actinobacteria Biosynthetic Diversity.</title>
        <authorList>
            <person name="Kalkreuter E."/>
            <person name="Kautsar S.A."/>
            <person name="Yang D."/>
            <person name="Bader C.D."/>
            <person name="Teijaro C.N."/>
            <person name="Fluegel L."/>
            <person name="Davis C.M."/>
            <person name="Simpson J.R."/>
            <person name="Lauterbach L."/>
            <person name="Steele A.D."/>
            <person name="Gui C."/>
            <person name="Meng S."/>
            <person name="Li G."/>
            <person name="Viehrig K."/>
            <person name="Ye F."/>
            <person name="Su P."/>
            <person name="Kiefer A.F."/>
            <person name="Nichols A."/>
            <person name="Cepeda A.J."/>
            <person name="Yan W."/>
            <person name="Fan B."/>
            <person name="Jiang Y."/>
            <person name="Adhikari A."/>
            <person name="Zheng C.-J."/>
            <person name="Schuster L."/>
            <person name="Cowan T.M."/>
            <person name="Smanski M.J."/>
            <person name="Chevrette M.G."/>
            <person name="De Carvalho L.P.S."/>
            <person name="Shen B."/>
        </authorList>
    </citation>
    <scope>NUCLEOTIDE SEQUENCE [LARGE SCALE GENOMIC DNA]</scope>
    <source>
        <strain evidence="6 7">NPDC048117</strain>
    </source>
</reference>
<dbReference type="EMBL" id="JBEZNA010000046">
    <property type="protein sequence ID" value="MEU9579401.1"/>
    <property type="molecule type" value="Genomic_DNA"/>
</dbReference>
<dbReference type="RefSeq" id="WP_240957405.1">
    <property type="nucleotide sequence ID" value="NZ_LWCC02000005.1"/>
</dbReference>
<comment type="caution">
    <text evidence="6">The sequence shown here is derived from an EMBL/GenBank/DDBJ whole genome shotgun (WGS) entry which is preliminary data.</text>
</comment>
<protein>
    <submittedName>
        <fullName evidence="6">CDGSH iron-sulfur domain-containing protein</fullName>
    </submittedName>
</protein>
<dbReference type="InterPro" id="IPR042216">
    <property type="entry name" value="MitoNEET_CISD"/>
</dbReference>
<evidence type="ECO:0000256" key="2">
    <source>
        <dbReference type="ARBA" id="ARBA00022723"/>
    </source>
</evidence>
<dbReference type="Gene3D" id="3.40.5.90">
    <property type="entry name" value="CDGSH iron-sulfur domain, mitoNEET-type"/>
    <property type="match status" value="1"/>
</dbReference>
<keyword evidence="7" id="KW-1185">Reference proteome</keyword>
<keyword evidence="3" id="KW-0408">Iron</keyword>
<dbReference type="SMART" id="SM00704">
    <property type="entry name" value="ZnF_CDGSH"/>
    <property type="match status" value="1"/>
</dbReference>
<organism evidence="6 7">
    <name type="scientific">Streptomyces chilikensis</name>
    <dbReference type="NCBI Taxonomy" id="1194079"/>
    <lineage>
        <taxon>Bacteria</taxon>
        <taxon>Bacillati</taxon>
        <taxon>Actinomycetota</taxon>
        <taxon>Actinomycetes</taxon>
        <taxon>Kitasatosporales</taxon>
        <taxon>Streptomycetaceae</taxon>
        <taxon>Streptomyces</taxon>
    </lineage>
</organism>
<evidence type="ECO:0000313" key="7">
    <source>
        <dbReference type="Proteomes" id="UP001551584"/>
    </source>
</evidence>
<sequence length="54" mass="6230">MVVPRRGPVLVDGPVEVELEDGTVASSDRFRVALCTCRLSERYPWCDTSHRRRR</sequence>
<evidence type="ECO:0000259" key="5">
    <source>
        <dbReference type="SMART" id="SM00704"/>
    </source>
</evidence>
<feature type="domain" description="Iron-binding zinc finger CDGSH type" evidence="5">
    <location>
        <begin position="12"/>
        <end position="54"/>
    </location>
</feature>
<name>A0ABV3ETD8_9ACTN</name>
<accession>A0ABV3ETD8</accession>